<proteinExistence type="predicted"/>
<dbReference type="Gene3D" id="1.20.1070.10">
    <property type="entry name" value="Rhodopsin 7-helix transmembrane proteins"/>
    <property type="match status" value="1"/>
</dbReference>
<feature type="region of interest" description="Disordered" evidence="1">
    <location>
        <begin position="1"/>
        <end position="41"/>
    </location>
</feature>
<dbReference type="PANTHER" id="PTHR46641:SF2">
    <property type="entry name" value="FMRFAMIDE RECEPTOR"/>
    <property type="match status" value="1"/>
</dbReference>
<sequence length="193" mass="22242">REKRRRPLANQFPVNRNSGEHHPEGRRDSNEDGNTDGTSCLNRVGRRRVEDKMALLFMSIVLAFLICNFPRIYLNFHEIMILDNAMACYEAGKAGFPAWFWITASLSHLLLVINSSINMFVYCLYNTKFREVARTIFTNSCCSITRCTNWFKKRKRDSNLRGYDEDLNAEVIDLAVSKKNMNTANSTTTIAKL</sequence>
<dbReference type="InterPro" id="IPR052954">
    <property type="entry name" value="GPCR-Ligand_Int"/>
</dbReference>
<organism evidence="3">
    <name type="scientific">Lepeophtheirus salmonis</name>
    <name type="common">Salmon louse</name>
    <name type="synonym">Caligus salmonis</name>
    <dbReference type="NCBI Taxonomy" id="72036"/>
    <lineage>
        <taxon>Eukaryota</taxon>
        <taxon>Metazoa</taxon>
        <taxon>Ecdysozoa</taxon>
        <taxon>Arthropoda</taxon>
        <taxon>Crustacea</taxon>
        <taxon>Multicrustacea</taxon>
        <taxon>Hexanauplia</taxon>
        <taxon>Copepoda</taxon>
        <taxon>Siphonostomatoida</taxon>
        <taxon>Caligidae</taxon>
        <taxon>Lepeophtheirus</taxon>
    </lineage>
</organism>
<keyword evidence="2" id="KW-1133">Transmembrane helix</keyword>
<accession>A0A0K2TWW4</accession>
<protein>
    <recommendedName>
        <fullName evidence="4">G-protein coupled receptors family 1 profile domain-containing protein</fullName>
    </recommendedName>
</protein>
<dbReference type="PANTHER" id="PTHR46641">
    <property type="entry name" value="FMRFAMIDE RECEPTOR-RELATED"/>
    <property type="match status" value="1"/>
</dbReference>
<evidence type="ECO:0000256" key="1">
    <source>
        <dbReference type="SAM" id="MobiDB-lite"/>
    </source>
</evidence>
<keyword evidence="2" id="KW-0472">Membrane</keyword>
<evidence type="ECO:0000256" key="2">
    <source>
        <dbReference type="SAM" id="Phobius"/>
    </source>
</evidence>
<reference evidence="3" key="1">
    <citation type="submission" date="2014-05" db="EMBL/GenBank/DDBJ databases">
        <authorList>
            <person name="Chronopoulou M."/>
        </authorList>
    </citation>
    <scope>NUCLEOTIDE SEQUENCE</scope>
    <source>
        <tissue evidence="3">Whole organism</tissue>
    </source>
</reference>
<evidence type="ECO:0008006" key="4">
    <source>
        <dbReference type="Google" id="ProtNLM"/>
    </source>
</evidence>
<feature type="transmembrane region" description="Helical" evidence="2">
    <location>
        <begin position="53"/>
        <end position="74"/>
    </location>
</feature>
<name>A0A0K2TWW4_LEPSM</name>
<keyword evidence="2" id="KW-0812">Transmembrane</keyword>
<feature type="compositionally biased region" description="Basic and acidic residues" evidence="1">
    <location>
        <begin position="18"/>
        <end position="30"/>
    </location>
</feature>
<dbReference type="EMBL" id="HACA01012490">
    <property type="protein sequence ID" value="CDW29851.1"/>
    <property type="molecule type" value="Transcribed_RNA"/>
</dbReference>
<feature type="non-terminal residue" evidence="3">
    <location>
        <position position="1"/>
    </location>
</feature>
<dbReference type="AlphaFoldDB" id="A0A0K2TWW4"/>
<feature type="transmembrane region" description="Helical" evidence="2">
    <location>
        <begin position="99"/>
        <end position="125"/>
    </location>
</feature>
<dbReference type="OrthoDB" id="10011262at2759"/>
<dbReference type="SUPFAM" id="SSF81321">
    <property type="entry name" value="Family A G protein-coupled receptor-like"/>
    <property type="match status" value="1"/>
</dbReference>
<evidence type="ECO:0000313" key="3">
    <source>
        <dbReference type="EMBL" id="CDW29851.1"/>
    </source>
</evidence>